<dbReference type="EMBL" id="CP159289">
    <property type="protein sequence ID" value="XCH26286.1"/>
    <property type="molecule type" value="Genomic_DNA"/>
</dbReference>
<dbReference type="InterPro" id="IPR008319">
    <property type="entry name" value="GyrI-like_CCH_Lin2189-like"/>
</dbReference>
<dbReference type="InterPro" id="IPR029442">
    <property type="entry name" value="GyrI-like"/>
</dbReference>
<evidence type="ECO:0000259" key="1">
    <source>
        <dbReference type="Pfam" id="PF06445"/>
    </source>
</evidence>
<dbReference type="InterPro" id="IPR011256">
    <property type="entry name" value="Reg_factor_effector_dom_sf"/>
</dbReference>
<protein>
    <submittedName>
        <fullName evidence="2">GyrI-like domain-containing protein</fullName>
    </submittedName>
</protein>
<dbReference type="Pfam" id="PF06445">
    <property type="entry name" value="GyrI-like"/>
    <property type="match status" value="1"/>
</dbReference>
<accession>A0AAU8FR45</accession>
<organism evidence="2">
    <name type="scientific">Dyadobacter sp. 676</name>
    <dbReference type="NCBI Taxonomy" id="3088362"/>
    <lineage>
        <taxon>Bacteria</taxon>
        <taxon>Pseudomonadati</taxon>
        <taxon>Bacteroidota</taxon>
        <taxon>Cytophagia</taxon>
        <taxon>Cytophagales</taxon>
        <taxon>Spirosomataceae</taxon>
        <taxon>Dyadobacter</taxon>
    </lineage>
</organism>
<dbReference type="AlphaFoldDB" id="A0AAU8FR45"/>
<reference evidence="2" key="1">
    <citation type="submission" date="2024-06" db="EMBL/GenBank/DDBJ databases">
        <title>Sequencing and assembly of the genome of Dyadobacter sp. strain 676, a symbiont of Cyamopsis tetragonoloba.</title>
        <authorList>
            <person name="Guro P."/>
            <person name="Sazanova A."/>
            <person name="Kuznetsova I."/>
            <person name="Belimov A."/>
            <person name="Safronova V."/>
        </authorList>
    </citation>
    <scope>NUCLEOTIDE SEQUENCE</scope>
    <source>
        <strain evidence="2">676</strain>
    </source>
</reference>
<name>A0AAU8FR45_9BACT</name>
<dbReference type="PIRSF" id="PIRSF031644">
    <property type="entry name" value="UCP031644"/>
    <property type="match status" value="1"/>
</dbReference>
<dbReference type="RefSeq" id="WP_353721580.1">
    <property type="nucleotide sequence ID" value="NZ_CP159289.1"/>
</dbReference>
<evidence type="ECO:0000313" key="2">
    <source>
        <dbReference type="EMBL" id="XCH26286.1"/>
    </source>
</evidence>
<feature type="domain" description="GyrI-like small molecule binding" evidence="1">
    <location>
        <begin position="116"/>
        <end position="203"/>
    </location>
</feature>
<proteinExistence type="predicted"/>
<gene>
    <name evidence="2" type="ORF">ABV298_07750</name>
</gene>
<sequence length="207" mass="23661">MEKLDLTKHFKSYYTAKSKPELQYIEKARYLSIQGKGDPSGEEFMQKIQALYPVAYALKFAFKAKNRDFVVAKLEGLWWYDESRFTGVSIADSPTTIPRSEWEYRLLIRIPDYVTENDVESAVAATFATKGLPAVGEVSFFEMTEGKVAQMLHTGPFDTEVKTLEKLGAFMSERGLSKNGLHHEIYLSDFRKTAPEKLKTILREPIK</sequence>
<dbReference type="SUPFAM" id="SSF55136">
    <property type="entry name" value="Probable bacterial effector-binding domain"/>
    <property type="match status" value="1"/>
</dbReference>
<dbReference type="Gene3D" id="3.20.80.10">
    <property type="entry name" value="Regulatory factor, effector binding domain"/>
    <property type="match status" value="1"/>
</dbReference>